<proteinExistence type="predicted"/>
<evidence type="ECO:0000256" key="6">
    <source>
        <dbReference type="ARBA" id="ARBA00023284"/>
    </source>
</evidence>
<evidence type="ECO:0000313" key="11">
    <source>
        <dbReference type="Proteomes" id="UP001056384"/>
    </source>
</evidence>
<dbReference type="Gene3D" id="3.40.30.10">
    <property type="entry name" value="Glutaredoxin"/>
    <property type="match status" value="2"/>
</dbReference>
<comment type="subcellular location">
    <subcellularLocation>
        <location evidence="2">Endoplasmic reticulum lumen</location>
    </subcellularLocation>
</comment>
<dbReference type="SUPFAM" id="SSF52833">
    <property type="entry name" value="Thioredoxin-like"/>
    <property type="match status" value="2"/>
</dbReference>
<feature type="chain" id="PRO_5040351658" description="protein disulfide-isomerase" evidence="8">
    <location>
        <begin position="22"/>
        <end position="526"/>
    </location>
</feature>
<evidence type="ECO:0000259" key="9">
    <source>
        <dbReference type="PROSITE" id="PS51352"/>
    </source>
</evidence>
<reference evidence="10" key="1">
    <citation type="submission" date="2022-06" db="EMBL/GenBank/DDBJ databases">
        <title>Complete genome sequences of two strains of the flax pathogen Septoria linicola.</title>
        <authorList>
            <person name="Lapalu N."/>
            <person name="Simon A."/>
            <person name="Demenou B."/>
            <person name="Paumier D."/>
            <person name="Guillot M.-P."/>
            <person name="Gout L."/>
            <person name="Valade R."/>
        </authorList>
    </citation>
    <scope>NUCLEOTIDE SEQUENCE</scope>
    <source>
        <strain evidence="10">SE15195</strain>
    </source>
</reference>
<feature type="compositionally biased region" description="Basic and acidic residues" evidence="7">
    <location>
        <begin position="248"/>
        <end position="263"/>
    </location>
</feature>
<keyword evidence="8" id="KW-0732">Signal</keyword>
<evidence type="ECO:0000256" key="1">
    <source>
        <dbReference type="ARBA" id="ARBA00001182"/>
    </source>
</evidence>
<dbReference type="PANTHER" id="PTHR45815">
    <property type="entry name" value="PROTEIN DISULFIDE-ISOMERASE A6"/>
    <property type="match status" value="1"/>
</dbReference>
<evidence type="ECO:0000256" key="2">
    <source>
        <dbReference type="ARBA" id="ARBA00004319"/>
    </source>
</evidence>
<protein>
    <recommendedName>
        <fullName evidence="3">protein disulfide-isomerase</fullName>
        <ecNumber evidence="3">5.3.4.1</ecNumber>
    </recommendedName>
</protein>
<organism evidence="10 11">
    <name type="scientific">Septoria linicola</name>
    <dbReference type="NCBI Taxonomy" id="215465"/>
    <lineage>
        <taxon>Eukaryota</taxon>
        <taxon>Fungi</taxon>
        <taxon>Dikarya</taxon>
        <taxon>Ascomycota</taxon>
        <taxon>Pezizomycotina</taxon>
        <taxon>Dothideomycetes</taxon>
        <taxon>Dothideomycetidae</taxon>
        <taxon>Mycosphaerellales</taxon>
        <taxon>Mycosphaerellaceae</taxon>
        <taxon>Septoria</taxon>
    </lineage>
</organism>
<dbReference type="EMBL" id="CP099423">
    <property type="protein sequence ID" value="USW54494.1"/>
    <property type="molecule type" value="Genomic_DNA"/>
</dbReference>
<evidence type="ECO:0000256" key="3">
    <source>
        <dbReference type="ARBA" id="ARBA00012723"/>
    </source>
</evidence>
<dbReference type="PROSITE" id="PS51352">
    <property type="entry name" value="THIOREDOXIN_2"/>
    <property type="match status" value="1"/>
</dbReference>
<keyword evidence="5" id="KW-0413">Isomerase</keyword>
<dbReference type="InterPro" id="IPR017937">
    <property type="entry name" value="Thioredoxin_CS"/>
</dbReference>
<keyword evidence="6" id="KW-0676">Redox-active center</keyword>
<dbReference type="PRINTS" id="PR00421">
    <property type="entry name" value="THIOREDOXIN"/>
</dbReference>
<dbReference type="InterPro" id="IPR057305">
    <property type="entry name" value="Thioredox_PDIA6_C"/>
</dbReference>
<dbReference type="InterPro" id="IPR013766">
    <property type="entry name" value="Thioredoxin_domain"/>
</dbReference>
<dbReference type="GO" id="GO:0015035">
    <property type="term" value="F:protein-disulfide reductase activity"/>
    <property type="evidence" value="ECO:0007669"/>
    <property type="project" value="TreeGrafter"/>
</dbReference>
<dbReference type="InterPro" id="IPR036249">
    <property type="entry name" value="Thioredoxin-like_sf"/>
</dbReference>
<accession>A0A9Q9ELM0</accession>
<gene>
    <name evidence="10" type="ORF">Slin15195_G078130</name>
</gene>
<dbReference type="CDD" id="cd03002">
    <property type="entry name" value="PDI_a_MPD1_like"/>
    <property type="match status" value="1"/>
</dbReference>
<evidence type="ECO:0000313" key="10">
    <source>
        <dbReference type="EMBL" id="USW54494.1"/>
    </source>
</evidence>
<evidence type="ECO:0000256" key="5">
    <source>
        <dbReference type="ARBA" id="ARBA00023235"/>
    </source>
</evidence>
<dbReference type="EC" id="5.3.4.1" evidence="3"/>
<dbReference type="GO" id="GO:0034976">
    <property type="term" value="P:response to endoplasmic reticulum stress"/>
    <property type="evidence" value="ECO:0007669"/>
    <property type="project" value="TreeGrafter"/>
</dbReference>
<dbReference type="OrthoDB" id="10264505at2759"/>
<keyword evidence="11" id="KW-1185">Reference proteome</keyword>
<feature type="region of interest" description="Disordered" evidence="7">
    <location>
        <begin position="507"/>
        <end position="526"/>
    </location>
</feature>
<feature type="region of interest" description="Disordered" evidence="7">
    <location>
        <begin position="239"/>
        <end position="308"/>
    </location>
</feature>
<evidence type="ECO:0000256" key="4">
    <source>
        <dbReference type="ARBA" id="ARBA00023157"/>
    </source>
</evidence>
<dbReference type="Proteomes" id="UP001056384">
    <property type="component" value="Chromosome 6"/>
</dbReference>
<feature type="signal peptide" evidence="8">
    <location>
        <begin position="1"/>
        <end position="21"/>
    </location>
</feature>
<dbReference type="Pfam" id="PF00085">
    <property type="entry name" value="Thioredoxin"/>
    <property type="match status" value="1"/>
</dbReference>
<feature type="compositionally biased region" description="Basic and acidic residues" evidence="7">
    <location>
        <begin position="452"/>
        <end position="463"/>
    </location>
</feature>
<dbReference type="GO" id="GO:0003756">
    <property type="term" value="F:protein disulfide isomerase activity"/>
    <property type="evidence" value="ECO:0007669"/>
    <property type="project" value="UniProtKB-EC"/>
</dbReference>
<feature type="domain" description="Thioredoxin" evidence="9">
    <location>
        <begin position="5"/>
        <end position="140"/>
    </location>
</feature>
<feature type="region of interest" description="Disordered" evidence="7">
    <location>
        <begin position="451"/>
        <end position="478"/>
    </location>
</feature>
<evidence type="ECO:0000256" key="8">
    <source>
        <dbReference type="SAM" id="SignalP"/>
    </source>
</evidence>
<sequence length="526" mass="56891">MVHSLPLAIAAASLLLPAANAFYDSSSPVIQADGRSYNSIVNKSNHTSIVEFYAPWCGHCQNLKPAYEKAAKSLSGLAKVVAVNCDDEGNKQLCGSLGVQGFPTLKIVRPGKKPGKPTVEDYKGQRGAKDIVDAVIANIPNHVKRLKDADYADWVAEGTGPKAILFSNKGPVSAMLKSVAIDFLGALEVAQIRDKETEAVGTFEVEKYPTLVLLPGDGKDPIKYDGELKKPAIVKFLSQAATPNPDPPKQEKKAKSASSDKKKASSSSSKFAKSSASQKSSESAADETATPETKPTPKAAPPRPAAAPITTLGEPLALQQKCLNDKAGTCVLALLPEEDTPSESTTLVIKSLSDLQQKYEGRKLFPFYQIPHANPQNAALRTKLALNSGKVELIAINGKRSWFRHFTAADFHLSKIEDWVDAIRMGDSPKSKLADGLIIDAAELPAEQVILEDPKQVKQKETTPDPDNVEPESDAVKKMKEQLKAQMPEGVQFEMEELDDDQYEKIMKQAETEGKEAEPAAEHDEL</sequence>
<dbReference type="GO" id="GO:0005788">
    <property type="term" value="C:endoplasmic reticulum lumen"/>
    <property type="evidence" value="ECO:0007669"/>
    <property type="project" value="UniProtKB-SubCell"/>
</dbReference>
<evidence type="ECO:0000256" key="7">
    <source>
        <dbReference type="SAM" id="MobiDB-lite"/>
    </source>
</evidence>
<name>A0A9Q9ELM0_9PEZI</name>
<dbReference type="Pfam" id="PF24541">
    <property type="entry name" value="Thioredox_PDIA6_C"/>
    <property type="match status" value="1"/>
</dbReference>
<keyword evidence="4" id="KW-1015">Disulfide bond</keyword>
<dbReference type="PROSITE" id="PS00194">
    <property type="entry name" value="THIOREDOXIN_1"/>
    <property type="match status" value="1"/>
</dbReference>
<dbReference type="PANTHER" id="PTHR45815:SF3">
    <property type="entry name" value="PROTEIN DISULFIDE-ISOMERASE A6"/>
    <property type="match status" value="1"/>
</dbReference>
<comment type="catalytic activity">
    <reaction evidence="1">
        <text>Catalyzes the rearrangement of -S-S- bonds in proteins.</text>
        <dbReference type="EC" id="5.3.4.1"/>
    </reaction>
</comment>
<feature type="compositionally biased region" description="Low complexity" evidence="7">
    <location>
        <begin position="265"/>
        <end position="297"/>
    </location>
</feature>
<dbReference type="AlphaFoldDB" id="A0A9Q9ELM0"/>